<feature type="region of interest" description="Disordered" evidence="1">
    <location>
        <begin position="159"/>
        <end position="178"/>
    </location>
</feature>
<feature type="compositionally biased region" description="Low complexity" evidence="1">
    <location>
        <begin position="88"/>
        <end position="97"/>
    </location>
</feature>
<feature type="region of interest" description="Disordered" evidence="1">
    <location>
        <begin position="42"/>
        <end position="113"/>
    </location>
</feature>
<accession>A0A368RYN7</accession>
<protein>
    <submittedName>
        <fullName evidence="2">Uncharacterized protein</fullName>
    </submittedName>
</protein>
<reference evidence="2" key="1">
    <citation type="journal article" date="2012" name="Nat. Biotechnol.">
        <title>Reference genome sequence of the model plant Setaria.</title>
        <authorList>
            <person name="Bennetzen J.L."/>
            <person name="Schmutz J."/>
            <person name="Wang H."/>
            <person name="Percifield R."/>
            <person name="Hawkins J."/>
            <person name="Pontaroli A.C."/>
            <person name="Estep M."/>
            <person name="Feng L."/>
            <person name="Vaughn J.N."/>
            <person name="Grimwood J."/>
            <person name="Jenkins J."/>
            <person name="Barry K."/>
            <person name="Lindquist E."/>
            <person name="Hellsten U."/>
            <person name="Deshpande S."/>
            <person name="Wang X."/>
            <person name="Wu X."/>
            <person name="Mitros T."/>
            <person name="Triplett J."/>
            <person name="Yang X."/>
            <person name="Ye C.Y."/>
            <person name="Mauro-Herrera M."/>
            <person name="Wang L."/>
            <person name="Li P."/>
            <person name="Sharma M."/>
            <person name="Sharma R."/>
            <person name="Ronald P.C."/>
            <person name="Panaud O."/>
            <person name="Kellogg E.A."/>
            <person name="Brutnell T.P."/>
            <person name="Doust A.N."/>
            <person name="Tuskan G.A."/>
            <person name="Rokhsar D."/>
            <person name="Devos K.M."/>
        </authorList>
    </citation>
    <scope>NUCLEOTIDE SEQUENCE [LARGE SCALE GENOMIC DNA]</scope>
    <source>
        <strain evidence="2">Yugu1</strain>
    </source>
</reference>
<sequence>MMQARSACSILISTASSAAGLAPALRDMTSWSAASEAEVTVALASSERTTSRKGRSTAGGEEAAGESLSLTVPGASAPSPTPVPPLPATACSSSPTLFPRPPPQPPTAPRSPPSASILISSALLPLRLPSLRLLHLDLAVLAGCLLPVPPLPDQRRCLSIVPSQPPPPRDRPPPRVERRCSPCRWLCVLLRRRHVEGPADVMIIIAAYRQLHLSLLRWSLGGTDGAT</sequence>
<gene>
    <name evidence="2" type="ORF">SETIT_7G230000v2</name>
</gene>
<dbReference type="AlphaFoldDB" id="A0A368RYN7"/>
<reference evidence="2" key="2">
    <citation type="submission" date="2015-07" db="EMBL/GenBank/DDBJ databases">
        <authorList>
            <person name="Noorani M."/>
        </authorList>
    </citation>
    <scope>NUCLEOTIDE SEQUENCE</scope>
    <source>
        <strain evidence="2">Yugu1</strain>
    </source>
</reference>
<proteinExistence type="predicted"/>
<organism evidence="2">
    <name type="scientific">Setaria italica</name>
    <name type="common">Foxtail millet</name>
    <name type="synonym">Panicum italicum</name>
    <dbReference type="NCBI Taxonomy" id="4555"/>
    <lineage>
        <taxon>Eukaryota</taxon>
        <taxon>Viridiplantae</taxon>
        <taxon>Streptophyta</taxon>
        <taxon>Embryophyta</taxon>
        <taxon>Tracheophyta</taxon>
        <taxon>Spermatophyta</taxon>
        <taxon>Magnoliopsida</taxon>
        <taxon>Liliopsida</taxon>
        <taxon>Poales</taxon>
        <taxon>Poaceae</taxon>
        <taxon>PACMAD clade</taxon>
        <taxon>Panicoideae</taxon>
        <taxon>Panicodae</taxon>
        <taxon>Paniceae</taxon>
        <taxon>Cenchrinae</taxon>
        <taxon>Setaria</taxon>
    </lineage>
</organism>
<feature type="compositionally biased region" description="Pro residues" evidence="1">
    <location>
        <begin position="98"/>
        <end position="112"/>
    </location>
</feature>
<feature type="compositionally biased region" description="Basic and acidic residues" evidence="1">
    <location>
        <begin position="168"/>
        <end position="178"/>
    </location>
</feature>
<evidence type="ECO:0000313" key="2">
    <source>
        <dbReference type="EMBL" id="RCV35302.1"/>
    </source>
</evidence>
<name>A0A368RYN7_SETIT</name>
<dbReference type="EMBL" id="CM003534">
    <property type="protein sequence ID" value="RCV35302.1"/>
    <property type="molecule type" value="Genomic_DNA"/>
</dbReference>
<evidence type="ECO:0000256" key="1">
    <source>
        <dbReference type="SAM" id="MobiDB-lite"/>
    </source>
</evidence>